<dbReference type="InterPro" id="IPR050744">
    <property type="entry name" value="AI-2_Isomerase_LsrG"/>
</dbReference>
<name>A0A6J7I5R3_9ZZZZ</name>
<dbReference type="InterPro" id="IPR011008">
    <property type="entry name" value="Dimeric_a/b-barrel"/>
</dbReference>
<protein>
    <submittedName>
        <fullName evidence="2">Unannotated protein</fullName>
    </submittedName>
</protein>
<dbReference type="AlphaFoldDB" id="A0A6J7I5R3"/>
<dbReference type="PANTHER" id="PTHR33336:SF15">
    <property type="entry name" value="ABM DOMAIN-CONTAINING PROTEIN"/>
    <property type="match status" value="1"/>
</dbReference>
<dbReference type="Pfam" id="PF03992">
    <property type="entry name" value="ABM"/>
    <property type="match status" value="1"/>
</dbReference>
<gene>
    <name evidence="2" type="ORF">UFOPK3662_00945</name>
</gene>
<dbReference type="PANTHER" id="PTHR33336">
    <property type="entry name" value="QUINOL MONOOXYGENASE YGIN-RELATED"/>
    <property type="match status" value="1"/>
</dbReference>
<sequence>MSDLQVMATIPVKAEAVEQVRPALQALVEATRAEEGCLAYDLFESGAAPGTFVTLERWRDADALDAHMRTPHVAAAFAAAEGALSGEVAIHPLQPVD</sequence>
<evidence type="ECO:0000259" key="1">
    <source>
        <dbReference type="PROSITE" id="PS51725"/>
    </source>
</evidence>
<feature type="domain" description="ABM" evidence="1">
    <location>
        <begin position="4"/>
        <end position="93"/>
    </location>
</feature>
<reference evidence="2" key="1">
    <citation type="submission" date="2020-05" db="EMBL/GenBank/DDBJ databases">
        <authorList>
            <person name="Chiriac C."/>
            <person name="Salcher M."/>
            <person name="Ghai R."/>
            <person name="Kavagutti S V."/>
        </authorList>
    </citation>
    <scope>NUCLEOTIDE SEQUENCE</scope>
</reference>
<evidence type="ECO:0000313" key="2">
    <source>
        <dbReference type="EMBL" id="CAB4926348.1"/>
    </source>
</evidence>
<dbReference type="SUPFAM" id="SSF54909">
    <property type="entry name" value="Dimeric alpha+beta barrel"/>
    <property type="match status" value="1"/>
</dbReference>
<dbReference type="PROSITE" id="PS51725">
    <property type="entry name" value="ABM"/>
    <property type="match status" value="1"/>
</dbReference>
<dbReference type="EMBL" id="CAFBMW010000006">
    <property type="protein sequence ID" value="CAB4926348.1"/>
    <property type="molecule type" value="Genomic_DNA"/>
</dbReference>
<dbReference type="Gene3D" id="3.30.70.100">
    <property type="match status" value="1"/>
</dbReference>
<proteinExistence type="predicted"/>
<organism evidence="2">
    <name type="scientific">freshwater metagenome</name>
    <dbReference type="NCBI Taxonomy" id="449393"/>
    <lineage>
        <taxon>unclassified sequences</taxon>
        <taxon>metagenomes</taxon>
        <taxon>ecological metagenomes</taxon>
    </lineage>
</organism>
<dbReference type="GO" id="GO:0003824">
    <property type="term" value="F:catalytic activity"/>
    <property type="evidence" value="ECO:0007669"/>
    <property type="project" value="TreeGrafter"/>
</dbReference>
<dbReference type="InterPro" id="IPR007138">
    <property type="entry name" value="ABM_dom"/>
</dbReference>
<accession>A0A6J7I5R3</accession>